<sequence>MYCNTCKNWFDRMVGWPGYDCPKCQDIFNKKIEGIRKELGQPKECLLIPLQLTGEYRKEGV</sequence>
<evidence type="ECO:0000313" key="1">
    <source>
        <dbReference type="EMBL" id="KKM80023.1"/>
    </source>
</evidence>
<reference evidence="1" key="1">
    <citation type="journal article" date="2015" name="Nature">
        <title>Complex archaea that bridge the gap between prokaryotes and eukaryotes.</title>
        <authorList>
            <person name="Spang A."/>
            <person name="Saw J.H."/>
            <person name="Jorgensen S.L."/>
            <person name="Zaremba-Niedzwiedzka K."/>
            <person name="Martijn J."/>
            <person name="Lind A.E."/>
            <person name="van Eijk R."/>
            <person name="Schleper C."/>
            <person name="Guy L."/>
            <person name="Ettema T.J."/>
        </authorList>
    </citation>
    <scope>NUCLEOTIDE SEQUENCE</scope>
</reference>
<comment type="caution">
    <text evidence="1">The sequence shown here is derived from an EMBL/GenBank/DDBJ whole genome shotgun (WGS) entry which is preliminary data.</text>
</comment>
<organism evidence="1">
    <name type="scientific">marine sediment metagenome</name>
    <dbReference type="NCBI Taxonomy" id="412755"/>
    <lineage>
        <taxon>unclassified sequences</taxon>
        <taxon>metagenomes</taxon>
        <taxon>ecological metagenomes</taxon>
    </lineage>
</organism>
<dbReference type="EMBL" id="LAZR01008245">
    <property type="protein sequence ID" value="KKM80023.1"/>
    <property type="molecule type" value="Genomic_DNA"/>
</dbReference>
<dbReference type="AlphaFoldDB" id="A0A0F9KDI4"/>
<proteinExistence type="predicted"/>
<accession>A0A0F9KDI4</accession>
<name>A0A0F9KDI4_9ZZZZ</name>
<gene>
    <name evidence="1" type="ORF">LCGC14_1344050</name>
</gene>
<protein>
    <submittedName>
        <fullName evidence="1">Uncharacterized protein</fullName>
    </submittedName>
</protein>